<evidence type="ECO:0000313" key="1">
    <source>
        <dbReference type="EMBL" id="KAJ3535986.1"/>
    </source>
</evidence>
<reference evidence="1" key="1">
    <citation type="submission" date="2022-08" db="EMBL/GenBank/DDBJ databases">
        <title>Genome Sequence of Fusarium decemcellulare.</title>
        <authorList>
            <person name="Buettner E."/>
        </authorList>
    </citation>
    <scope>NUCLEOTIDE SEQUENCE</scope>
    <source>
        <strain evidence="1">Babe19</strain>
    </source>
</reference>
<protein>
    <submittedName>
        <fullName evidence="1">Uncharacterized protein</fullName>
    </submittedName>
</protein>
<accession>A0ACC1SBA4</accession>
<dbReference type="Proteomes" id="UP001148629">
    <property type="component" value="Unassembled WGS sequence"/>
</dbReference>
<organism evidence="1 2">
    <name type="scientific">Fusarium decemcellulare</name>
    <dbReference type="NCBI Taxonomy" id="57161"/>
    <lineage>
        <taxon>Eukaryota</taxon>
        <taxon>Fungi</taxon>
        <taxon>Dikarya</taxon>
        <taxon>Ascomycota</taxon>
        <taxon>Pezizomycotina</taxon>
        <taxon>Sordariomycetes</taxon>
        <taxon>Hypocreomycetidae</taxon>
        <taxon>Hypocreales</taxon>
        <taxon>Nectriaceae</taxon>
        <taxon>Fusarium</taxon>
        <taxon>Fusarium decemcellulare species complex</taxon>
    </lineage>
</organism>
<comment type="caution">
    <text evidence="1">The sequence shown here is derived from an EMBL/GenBank/DDBJ whole genome shotgun (WGS) entry which is preliminary data.</text>
</comment>
<gene>
    <name evidence="1" type="ORF">NM208_g6910</name>
</gene>
<evidence type="ECO:0000313" key="2">
    <source>
        <dbReference type="Proteomes" id="UP001148629"/>
    </source>
</evidence>
<dbReference type="EMBL" id="JANRMS010000672">
    <property type="protein sequence ID" value="KAJ3535986.1"/>
    <property type="molecule type" value="Genomic_DNA"/>
</dbReference>
<name>A0ACC1SBA4_9HYPO</name>
<keyword evidence="2" id="KW-1185">Reference proteome</keyword>
<proteinExistence type="predicted"/>
<sequence length="126" mass="13854">MATQQGSPGAEADASFTKARDRFLECLAKSDREQYATCASPNELISQVQKFANFKDNCPRFTHAIKCITTFCNRLEPYFDTVGIFVQSHPESAAIAWGALASNFGGFFQKLTSMLSEIAAEQLVSN</sequence>